<name>A0A846LQG7_9ACTN</name>
<dbReference type="AlphaFoldDB" id="A0A846LQG7"/>
<dbReference type="Proteomes" id="UP000552836">
    <property type="component" value="Unassembled WGS sequence"/>
</dbReference>
<gene>
    <name evidence="4" type="ORF">FB380_000185</name>
    <name evidence="3" type="ORF">GCM10011589_23750</name>
</gene>
<feature type="region of interest" description="Disordered" evidence="1">
    <location>
        <begin position="353"/>
        <end position="386"/>
    </location>
</feature>
<feature type="compositionally biased region" description="Pro residues" evidence="1">
    <location>
        <begin position="525"/>
        <end position="540"/>
    </location>
</feature>
<evidence type="ECO:0000313" key="6">
    <source>
        <dbReference type="Proteomes" id="UP000648663"/>
    </source>
</evidence>
<dbReference type="EMBL" id="BMMI01000004">
    <property type="protein sequence ID" value="GGL66644.1"/>
    <property type="molecule type" value="Genomic_DNA"/>
</dbReference>
<dbReference type="InterPro" id="IPR003615">
    <property type="entry name" value="HNH_nuc"/>
</dbReference>
<dbReference type="CDD" id="cd00085">
    <property type="entry name" value="HNHc"/>
    <property type="match status" value="1"/>
</dbReference>
<keyword evidence="6" id="KW-1185">Reference proteome</keyword>
<evidence type="ECO:0000313" key="4">
    <source>
        <dbReference type="EMBL" id="NIH65739.1"/>
    </source>
</evidence>
<dbReference type="InterPro" id="IPR003870">
    <property type="entry name" value="DUF222"/>
</dbReference>
<proteinExistence type="predicted"/>
<evidence type="ECO:0000313" key="5">
    <source>
        <dbReference type="Proteomes" id="UP000552836"/>
    </source>
</evidence>
<dbReference type="Gene3D" id="1.10.30.50">
    <property type="match status" value="1"/>
</dbReference>
<sequence>MTTTLPSGPLGAVVDVFFTGSLHGARRASAEPGSRDRQLAAWLRAVQRRRAMAAAEEAELILELAGHRPAALDPDGPGARRPGWANEPGGEEISEFFLAELATVLNLGRGTAAVRLRRALTWSRKLPGTFAALATGELDERRAQVLADVLEHTHAQLAGQVEAALLDQARDLSVARLEKRATEELLRLDAAAAEERRAEAAKSADVRLYPSGIDGRSTLAADLPTDEAAECHDLLDQLARMLKADGDPRPIGALRAHVLSALIRRPADTGLPAVAAHLTITADLAALTGASSTPGEVNGLPITAAHLRELLARVGALGLTTPEGGTLTYALTGPNGQLLATLTPAELARLARRGCPSHPNDRAGGAADRRANGEGRNGGGGGDGCDGDGEAGSRPCDCAVPGPPPPTDAYRPTDRQRAFVLTRDQRRRFPNCGQRVGWTDLDHVTAHACGGATDCTNLCCLCRSHHRLKTFAPGWQYRLDRDGTLHVTTPSGVTRITRPPSQRPPGQRPPDSSPPESAASQPGPSAGPPPSDPTDDPPPF</sequence>
<feature type="region of interest" description="Disordered" evidence="1">
    <location>
        <begin position="486"/>
        <end position="540"/>
    </location>
</feature>
<feature type="compositionally biased region" description="Gly residues" evidence="1">
    <location>
        <begin position="375"/>
        <end position="384"/>
    </location>
</feature>
<evidence type="ECO:0000313" key="3">
    <source>
        <dbReference type="EMBL" id="GGL66644.1"/>
    </source>
</evidence>
<dbReference type="SMART" id="SM00507">
    <property type="entry name" value="HNHc"/>
    <property type="match status" value="1"/>
</dbReference>
<feature type="domain" description="HNH nuclease" evidence="2">
    <location>
        <begin position="415"/>
        <end position="467"/>
    </location>
</feature>
<reference evidence="6" key="2">
    <citation type="journal article" date="2019" name="Int. J. Syst. Evol. Microbiol.">
        <title>The Global Catalogue of Microorganisms (GCM) 10K type strain sequencing project: providing services to taxonomists for standard genome sequencing and annotation.</title>
        <authorList>
            <consortium name="The Broad Institute Genomics Platform"/>
            <consortium name="The Broad Institute Genome Sequencing Center for Infectious Disease"/>
            <person name="Wu L."/>
            <person name="Ma J."/>
        </authorList>
    </citation>
    <scope>NUCLEOTIDE SEQUENCE [LARGE SCALE GENOMIC DNA]</scope>
    <source>
        <strain evidence="6">CGMCC 4.5581</strain>
    </source>
</reference>
<evidence type="ECO:0000256" key="1">
    <source>
        <dbReference type="SAM" id="MobiDB-lite"/>
    </source>
</evidence>
<evidence type="ECO:0000259" key="2">
    <source>
        <dbReference type="SMART" id="SM00507"/>
    </source>
</evidence>
<dbReference type="Proteomes" id="UP000648663">
    <property type="component" value="Unassembled WGS sequence"/>
</dbReference>
<accession>A0A846LQG7</accession>
<reference evidence="4 5" key="3">
    <citation type="submission" date="2020-02" db="EMBL/GenBank/DDBJ databases">
        <title>Sequencing the genomes of 1000 actinobacteria strains.</title>
        <authorList>
            <person name="Klenk H.-P."/>
        </authorList>
    </citation>
    <scope>NUCLEOTIDE SEQUENCE [LARGE SCALE GENOMIC DNA]</scope>
    <source>
        <strain evidence="4 5">DSM 45201</strain>
    </source>
</reference>
<protein>
    <recommendedName>
        <fullName evidence="2">HNH nuclease domain-containing protein</fullName>
    </recommendedName>
</protein>
<dbReference type="Pfam" id="PF02720">
    <property type="entry name" value="DUF222"/>
    <property type="match status" value="1"/>
</dbReference>
<reference evidence="3" key="4">
    <citation type="submission" date="2024-05" db="EMBL/GenBank/DDBJ databases">
        <authorList>
            <person name="Sun Q."/>
            <person name="Zhou Y."/>
        </authorList>
    </citation>
    <scope>NUCLEOTIDE SEQUENCE</scope>
    <source>
        <strain evidence="3">CGMCC 4.5581</strain>
    </source>
</reference>
<reference evidence="3" key="1">
    <citation type="journal article" date="2014" name="Int. J. Syst. Evol. Microbiol.">
        <title>Complete genome of a new Firmicutes species belonging to the dominant human colonic microbiota ('Ruminococcus bicirculans') reveals two chromosomes and a selective capacity to utilize plant glucans.</title>
        <authorList>
            <consortium name="NISC Comparative Sequencing Program"/>
            <person name="Wegmann U."/>
            <person name="Louis P."/>
            <person name="Goesmann A."/>
            <person name="Henrissat B."/>
            <person name="Duncan S.H."/>
            <person name="Flint H.J."/>
        </authorList>
    </citation>
    <scope>NUCLEOTIDE SEQUENCE</scope>
    <source>
        <strain evidence="3">CGMCC 4.5581</strain>
    </source>
</reference>
<feature type="compositionally biased region" description="Pro residues" evidence="1">
    <location>
        <begin position="501"/>
        <end position="513"/>
    </location>
</feature>
<organism evidence="4 5">
    <name type="scientific">Modestobacter marinus</name>
    <dbReference type="NCBI Taxonomy" id="477641"/>
    <lineage>
        <taxon>Bacteria</taxon>
        <taxon>Bacillati</taxon>
        <taxon>Actinomycetota</taxon>
        <taxon>Actinomycetes</taxon>
        <taxon>Geodermatophilales</taxon>
        <taxon>Geodermatophilaceae</taxon>
        <taxon>Modestobacter</taxon>
    </lineage>
</organism>
<feature type="compositionally biased region" description="Low complexity" evidence="1">
    <location>
        <begin position="514"/>
        <end position="524"/>
    </location>
</feature>
<dbReference type="EMBL" id="JAAMPA010000001">
    <property type="protein sequence ID" value="NIH65739.1"/>
    <property type="molecule type" value="Genomic_DNA"/>
</dbReference>
<comment type="caution">
    <text evidence="4">The sequence shown here is derived from an EMBL/GenBank/DDBJ whole genome shotgun (WGS) entry which is preliminary data.</text>
</comment>